<dbReference type="Gene3D" id="1.20.1250.20">
    <property type="entry name" value="MFS general substrate transporter like domains"/>
    <property type="match status" value="1"/>
</dbReference>
<name>A0ABQ0WSJ0_9LACO</name>
<dbReference type="Proteomes" id="UP000321794">
    <property type="component" value="Unassembled WGS sequence"/>
</dbReference>
<evidence type="ECO:0000256" key="6">
    <source>
        <dbReference type="ARBA" id="ARBA00022989"/>
    </source>
</evidence>
<feature type="transmembrane region" description="Helical" evidence="8">
    <location>
        <begin position="52"/>
        <end position="72"/>
    </location>
</feature>
<feature type="transmembrane region" description="Helical" evidence="8">
    <location>
        <begin position="12"/>
        <end position="32"/>
    </location>
</feature>
<reference evidence="10 11" key="1">
    <citation type="submission" date="2019-07" db="EMBL/GenBank/DDBJ databases">
        <title>Whole genome shotgun sequence of Lactobacillus zymae NBRC 107157.</title>
        <authorList>
            <person name="Hosoyama A."/>
            <person name="Uohara A."/>
            <person name="Ohji S."/>
            <person name="Ichikawa N."/>
        </authorList>
    </citation>
    <scope>NUCLEOTIDE SEQUENCE [LARGE SCALE GENOMIC DNA]</scope>
    <source>
        <strain evidence="10 11">NBRC 107157</strain>
    </source>
</reference>
<feature type="transmembrane region" description="Helical" evidence="8">
    <location>
        <begin position="300"/>
        <end position="321"/>
    </location>
</feature>
<dbReference type="PROSITE" id="PS50850">
    <property type="entry name" value="MFS"/>
    <property type="match status" value="1"/>
</dbReference>
<feature type="transmembrane region" description="Helical" evidence="8">
    <location>
        <begin position="445"/>
        <end position="471"/>
    </location>
</feature>
<feature type="transmembrane region" description="Helical" evidence="8">
    <location>
        <begin position="200"/>
        <end position="218"/>
    </location>
</feature>
<feature type="transmembrane region" description="Helical" evidence="8">
    <location>
        <begin position="79"/>
        <end position="103"/>
    </location>
</feature>
<dbReference type="InterPro" id="IPR020846">
    <property type="entry name" value="MFS_dom"/>
</dbReference>
<organism evidence="10 11">
    <name type="scientific">Levilactobacillus zymae</name>
    <dbReference type="NCBI Taxonomy" id="267363"/>
    <lineage>
        <taxon>Bacteria</taxon>
        <taxon>Bacillati</taxon>
        <taxon>Bacillota</taxon>
        <taxon>Bacilli</taxon>
        <taxon>Lactobacillales</taxon>
        <taxon>Lactobacillaceae</taxon>
        <taxon>Levilactobacillus</taxon>
    </lineage>
</organism>
<evidence type="ECO:0000313" key="11">
    <source>
        <dbReference type="Proteomes" id="UP000321794"/>
    </source>
</evidence>
<dbReference type="PANTHER" id="PTHR42718:SF9">
    <property type="entry name" value="MAJOR FACILITATOR SUPERFAMILY MULTIDRUG TRANSPORTER MFSC"/>
    <property type="match status" value="1"/>
</dbReference>
<dbReference type="InterPro" id="IPR011701">
    <property type="entry name" value="MFS"/>
</dbReference>
<evidence type="ECO:0000259" key="9">
    <source>
        <dbReference type="PROSITE" id="PS50850"/>
    </source>
</evidence>
<dbReference type="PANTHER" id="PTHR42718">
    <property type="entry name" value="MAJOR FACILITATOR SUPERFAMILY MULTIDRUG TRANSPORTER MFSC"/>
    <property type="match status" value="1"/>
</dbReference>
<keyword evidence="6 8" id="KW-1133">Transmembrane helix</keyword>
<dbReference type="NCBIfam" id="TIGR00711">
    <property type="entry name" value="efflux_EmrB"/>
    <property type="match status" value="1"/>
</dbReference>
<dbReference type="InterPro" id="IPR004638">
    <property type="entry name" value="EmrB-like"/>
</dbReference>
<dbReference type="EMBL" id="BJZK01000001">
    <property type="protein sequence ID" value="GEO70840.1"/>
    <property type="molecule type" value="Genomic_DNA"/>
</dbReference>
<gene>
    <name evidence="10" type="ORF">LZY01_00080</name>
</gene>
<feature type="transmembrane region" description="Helical" evidence="8">
    <location>
        <begin position="169"/>
        <end position="188"/>
    </location>
</feature>
<feature type="transmembrane region" description="Helical" evidence="8">
    <location>
        <begin position="224"/>
        <end position="247"/>
    </location>
</feature>
<keyword evidence="7 8" id="KW-0472">Membrane</keyword>
<evidence type="ECO:0000256" key="8">
    <source>
        <dbReference type="SAM" id="Phobius"/>
    </source>
</evidence>
<feature type="transmembrane region" description="Helical" evidence="8">
    <location>
        <begin position="333"/>
        <end position="351"/>
    </location>
</feature>
<feature type="transmembrane region" description="Helical" evidence="8">
    <location>
        <begin position="109"/>
        <end position="130"/>
    </location>
</feature>
<evidence type="ECO:0000256" key="1">
    <source>
        <dbReference type="ARBA" id="ARBA00004651"/>
    </source>
</evidence>
<evidence type="ECO:0000256" key="4">
    <source>
        <dbReference type="ARBA" id="ARBA00022475"/>
    </source>
</evidence>
<evidence type="ECO:0000256" key="2">
    <source>
        <dbReference type="ARBA" id="ARBA00008537"/>
    </source>
</evidence>
<comment type="similarity">
    <text evidence="2">Belongs to the major facilitator superfamily. EmrB family.</text>
</comment>
<dbReference type="RefSeq" id="WP_057731022.1">
    <property type="nucleotide sequence ID" value="NZ_BJZK01000001.1"/>
</dbReference>
<sequence>MQTKTVPTEKRFWLVAMVVLGAFVTMLNQTVLAVAQPQLMTALNVNTTTVQWLSTGYTLIGGILIPVTAWLADRYHTKWLYVTCQLIFVIGTGIAATANSFSILLVGRLIQAVGAGVLSGLAMVILYSVYDRTERGVPTALMGMVFGLAPAIGPTLGGYLVDQFGWRSIFYLVLPIALLTLLGSLFFLSDVVAHRTTPLNWPSVGLSTLGFGSLLYGFSTIGTAGWWAVSSTLPIGIGGLLVAWFLYRQTQLPHPVLQVRVFTSWNFSLSAILSAIAQICMVAIEFILPLYLQNLRGLTAIQSGLTLLPGALVMFVLGPVVGQLMAKNKGRQMVLVGTVTMTVATICLSLISLTTPIWLIVFIYALRNIGLSFVMMPAGTIGMNALSQELISHGSSGNNMVRQVGAAMGTSLLISVLQNVATSHAPAAQLLKTNRALYATQMHTAFLTGIQTTLWLTVGISLLGIVTAALLKNDTERVTP</sequence>
<keyword evidence="5 8" id="KW-0812">Transmembrane</keyword>
<evidence type="ECO:0000256" key="3">
    <source>
        <dbReference type="ARBA" id="ARBA00022448"/>
    </source>
</evidence>
<feature type="domain" description="Major facilitator superfamily (MFS) profile" evidence="9">
    <location>
        <begin position="14"/>
        <end position="476"/>
    </location>
</feature>
<proteinExistence type="inferred from homology"/>
<evidence type="ECO:0000313" key="10">
    <source>
        <dbReference type="EMBL" id="GEO70840.1"/>
    </source>
</evidence>
<dbReference type="Gene3D" id="1.20.1720.10">
    <property type="entry name" value="Multidrug resistance protein D"/>
    <property type="match status" value="1"/>
</dbReference>
<comment type="subcellular location">
    <subcellularLocation>
        <location evidence="1">Cell membrane</location>
        <topology evidence="1">Multi-pass membrane protein</topology>
    </subcellularLocation>
</comment>
<keyword evidence="4" id="KW-1003">Cell membrane</keyword>
<feature type="transmembrane region" description="Helical" evidence="8">
    <location>
        <begin position="137"/>
        <end position="157"/>
    </location>
</feature>
<dbReference type="SUPFAM" id="SSF103473">
    <property type="entry name" value="MFS general substrate transporter"/>
    <property type="match status" value="1"/>
</dbReference>
<protein>
    <submittedName>
        <fullName evidence="10">MFS transporter</fullName>
    </submittedName>
</protein>
<comment type="caution">
    <text evidence="10">The sequence shown here is derived from an EMBL/GenBank/DDBJ whole genome shotgun (WGS) entry which is preliminary data.</text>
</comment>
<dbReference type="Pfam" id="PF07690">
    <property type="entry name" value="MFS_1"/>
    <property type="match status" value="1"/>
</dbReference>
<dbReference type="CDD" id="cd17503">
    <property type="entry name" value="MFS_LmrB_MDR_like"/>
    <property type="match status" value="1"/>
</dbReference>
<dbReference type="PRINTS" id="PR01036">
    <property type="entry name" value="TCRTETB"/>
</dbReference>
<evidence type="ECO:0000256" key="5">
    <source>
        <dbReference type="ARBA" id="ARBA00022692"/>
    </source>
</evidence>
<keyword evidence="3" id="KW-0813">Transport</keyword>
<keyword evidence="11" id="KW-1185">Reference proteome</keyword>
<dbReference type="InterPro" id="IPR036259">
    <property type="entry name" value="MFS_trans_sf"/>
</dbReference>
<feature type="transmembrane region" description="Helical" evidence="8">
    <location>
        <begin position="267"/>
        <end position="288"/>
    </location>
</feature>
<evidence type="ECO:0000256" key="7">
    <source>
        <dbReference type="ARBA" id="ARBA00023136"/>
    </source>
</evidence>
<accession>A0ABQ0WSJ0</accession>